<keyword evidence="2" id="KW-1185">Reference proteome</keyword>
<dbReference type="AlphaFoldDB" id="A0A8X6XTZ6"/>
<proteinExistence type="predicted"/>
<organism evidence="1 2">
    <name type="scientific">Trichonephila inaurata madagascariensis</name>
    <dbReference type="NCBI Taxonomy" id="2747483"/>
    <lineage>
        <taxon>Eukaryota</taxon>
        <taxon>Metazoa</taxon>
        <taxon>Ecdysozoa</taxon>
        <taxon>Arthropoda</taxon>
        <taxon>Chelicerata</taxon>
        <taxon>Arachnida</taxon>
        <taxon>Araneae</taxon>
        <taxon>Araneomorphae</taxon>
        <taxon>Entelegynae</taxon>
        <taxon>Araneoidea</taxon>
        <taxon>Nephilidae</taxon>
        <taxon>Trichonephila</taxon>
        <taxon>Trichonephila inaurata</taxon>
    </lineage>
</organism>
<evidence type="ECO:0000313" key="2">
    <source>
        <dbReference type="Proteomes" id="UP000886998"/>
    </source>
</evidence>
<dbReference type="OrthoDB" id="5967017at2759"/>
<protein>
    <recommendedName>
        <fullName evidence="3">DUF5641 domain-containing protein</fullName>
    </recommendedName>
</protein>
<dbReference type="Proteomes" id="UP000886998">
    <property type="component" value="Unassembled WGS sequence"/>
</dbReference>
<name>A0A8X6XTZ6_9ARAC</name>
<dbReference type="EMBL" id="BMAV01012195">
    <property type="protein sequence ID" value="GFY58649.1"/>
    <property type="molecule type" value="Genomic_DNA"/>
</dbReference>
<gene>
    <name evidence="1" type="ORF">TNIN_205401</name>
</gene>
<evidence type="ECO:0008006" key="3">
    <source>
        <dbReference type="Google" id="ProtNLM"/>
    </source>
</evidence>
<sequence>MFLQEIETSDVTDIDCLDHEEINKRIRHVQAIREELRKGFRNEYLGQLRELTQHQWKSRPLMVGDVLLLENSLKNRMLWSLLLE</sequence>
<accession>A0A8X6XTZ6</accession>
<evidence type="ECO:0000313" key="1">
    <source>
        <dbReference type="EMBL" id="GFY58649.1"/>
    </source>
</evidence>
<reference evidence="1" key="1">
    <citation type="submission" date="2020-08" db="EMBL/GenBank/DDBJ databases">
        <title>Multicomponent nature underlies the extraordinary mechanical properties of spider dragline silk.</title>
        <authorList>
            <person name="Kono N."/>
            <person name="Nakamura H."/>
            <person name="Mori M."/>
            <person name="Yoshida Y."/>
            <person name="Ohtoshi R."/>
            <person name="Malay A.D."/>
            <person name="Moran D.A.P."/>
            <person name="Tomita M."/>
            <person name="Numata K."/>
            <person name="Arakawa K."/>
        </authorList>
    </citation>
    <scope>NUCLEOTIDE SEQUENCE</scope>
</reference>
<comment type="caution">
    <text evidence="1">The sequence shown here is derived from an EMBL/GenBank/DDBJ whole genome shotgun (WGS) entry which is preliminary data.</text>
</comment>